<dbReference type="Gene3D" id="1.10.150.240">
    <property type="entry name" value="Putative phosphatase, domain 2"/>
    <property type="match status" value="1"/>
</dbReference>
<dbReference type="SFLD" id="SFLDG01129">
    <property type="entry name" value="C1.5:_HAD__Beta-PGM__Phosphata"/>
    <property type="match status" value="1"/>
</dbReference>
<gene>
    <name evidence="2" type="ORF">AB1Y20_009921</name>
</gene>
<dbReference type="Proteomes" id="UP001515480">
    <property type="component" value="Unassembled WGS sequence"/>
</dbReference>
<evidence type="ECO:0000313" key="2">
    <source>
        <dbReference type="EMBL" id="KAL1528580.1"/>
    </source>
</evidence>
<dbReference type="GO" id="GO:0016787">
    <property type="term" value="F:hydrolase activity"/>
    <property type="evidence" value="ECO:0007669"/>
    <property type="project" value="InterPro"/>
</dbReference>
<dbReference type="Pfam" id="PF00702">
    <property type="entry name" value="Hydrolase"/>
    <property type="match status" value="1"/>
</dbReference>
<feature type="chain" id="PRO_5044253418" description="Riboflavin kinase" evidence="1">
    <location>
        <begin position="23"/>
        <end position="330"/>
    </location>
</feature>
<reference evidence="2 3" key="1">
    <citation type="journal article" date="2024" name="Science">
        <title>Giant polyketide synthase enzymes in the biosynthesis of giant marine polyether toxins.</title>
        <authorList>
            <person name="Fallon T.R."/>
            <person name="Shende V.V."/>
            <person name="Wierzbicki I.H."/>
            <person name="Pendleton A.L."/>
            <person name="Watervoot N.F."/>
            <person name="Auber R.P."/>
            <person name="Gonzalez D.J."/>
            <person name="Wisecaver J.H."/>
            <person name="Moore B.S."/>
        </authorList>
    </citation>
    <scope>NUCLEOTIDE SEQUENCE [LARGE SCALE GENOMIC DNA]</scope>
    <source>
        <strain evidence="2 3">12B1</strain>
    </source>
</reference>
<dbReference type="AlphaFoldDB" id="A0AB34K7D9"/>
<feature type="signal peptide" evidence="1">
    <location>
        <begin position="1"/>
        <end position="22"/>
    </location>
</feature>
<dbReference type="SFLD" id="SFLDS00003">
    <property type="entry name" value="Haloacid_Dehalogenase"/>
    <property type="match status" value="1"/>
</dbReference>
<evidence type="ECO:0000256" key="1">
    <source>
        <dbReference type="SAM" id="SignalP"/>
    </source>
</evidence>
<protein>
    <recommendedName>
        <fullName evidence="4">Riboflavin kinase</fullName>
    </recommendedName>
</protein>
<keyword evidence="3" id="KW-1185">Reference proteome</keyword>
<evidence type="ECO:0000313" key="3">
    <source>
        <dbReference type="Proteomes" id="UP001515480"/>
    </source>
</evidence>
<evidence type="ECO:0008006" key="4">
    <source>
        <dbReference type="Google" id="ProtNLM"/>
    </source>
</evidence>
<dbReference type="InterPro" id="IPR006439">
    <property type="entry name" value="HAD-SF_hydro_IA"/>
</dbReference>
<comment type="caution">
    <text evidence="2">The sequence shown here is derived from an EMBL/GenBank/DDBJ whole genome shotgun (WGS) entry which is preliminary data.</text>
</comment>
<dbReference type="SUPFAM" id="SSF56784">
    <property type="entry name" value="HAD-like"/>
    <property type="match status" value="1"/>
</dbReference>
<dbReference type="InterPro" id="IPR044999">
    <property type="entry name" value="CbbY-like"/>
</dbReference>
<keyword evidence="1" id="KW-0732">Signal</keyword>
<accession>A0AB34K7D9</accession>
<sequence length="330" mass="35836">MGAWSTMRPLVLTLAWTADAMAYTWSGARQHRVHHSHPALLSHHRCARPVASEFTAALLFDCDGVLVETEELHRVAYNMAFDEFGLRIGDEPVEWSVDYYGHLANTVGGGKPKMRYHFTGLGAPEGAKTHPDIAYEWPTVTKRDIGQPVDEASGMKLVDALQDFKTECYKKLVTTADPRPGVLDLMDSAIATPGIAVGICSASTRAGFEKVVDSVVGKERLAKLDVIIAGDDVSKKKPDPEIYNTAAKKLRVPNDACVVIEDSIVGLRAAKAAGMKCIITYTEQTADEDFYGFGADAKLLDFSSGIDASAIFKDGLVLPDLLPTIRDPKP</sequence>
<dbReference type="InterPro" id="IPR023214">
    <property type="entry name" value="HAD_sf"/>
</dbReference>
<name>A0AB34K7D9_PRYPA</name>
<dbReference type="NCBIfam" id="TIGR01509">
    <property type="entry name" value="HAD-SF-IA-v3"/>
    <property type="match status" value="1"/>
</dbReference>
<dbReference type="Gene3D" id="3.40.50.1000">
    <property type="entry name" value="HAD superfamily/HAD-like"/>
    <property type="match status" value="1"/>
</dbReference>
<dbReference type="EMBL" id="JBGBPQ010000002">
    <property type="protein sequence ID" value="KAL1528580.1"/>
    <property type="molecule type" value="Genomic_DNA"/>
</dbReference>
<dbReference type="PANTHER" id="PTHR42896">
    <property type="entry name" value="XYLULOSE-1,5-BISPHOSPHATE (XUBP) PHOSPHATASE"/>
    <property type="match status" value="1"/>
</dbReference>
<dbReference type="InterPro" id="IPR023198">
    <property type="entry name" value="PGP-like_dom2"/>
</dbReference>
<organism evidence="2 3">
    <name type="scientific">Prymnesium parvum</name>
    <name type="common">Toxic golden alga</name>
    <dbReference type="NCBI Taxonomy" id="97485"/>
    <lineage>
        <taxon>Eukaryota</taxon>
        <taxon>Haptista</taxon>
        <taxon>Haptophyta</taxon>
        <taxon>Prymnesiophyceae</taxon>
        <taxon>Prymnesiales</taxon>
        <taxon>Prymnesiaceae</taxon>
        <taxon>Prymnesium</taxon>
    </lineage>
</organism>
<proteinExistence type="predicted"/>
<dbReference type="InterPro" id="IPR036412">
    <property type="entry name" value="HAD-like_sf"/>
</dbReference>
<dbReference type="PANTHER" id="PTHR42896:SF4">
    <property type="entry name" value="OS08G0485900 PROTEIN"/>
    <property type="match status" value="1"/>
</dbReference>